<evidence type="ECO:0000313" key="4">
    <source>
        <dbReference type="Proteomes" id="UP000006882"/>
    </source>
</evidence>
<keyword evidence="1" id="KW-0677">Repeat</keyword>
<name>A0A251NVH7_PRUPE</name>
<evidence type="ECO:0000256" key="2">
    <source>
        <dbReference type="PROSITE-ProRule" id="PRU00708"/>
    </source>
</evidence>
<dbReference type="InterPro" id="IPR002885">
    <property type="entry name" value="PPR_rpt"/>
</dbReference>
<dbReference type="InterPro" id="IPR011990">
    <property type="entry name" value="TPR-like_helical_dom_sf"/>
</dbReference>
<feature type="repeat" description="PPR" evidence="2">
    <location>
        <begin position="250"/>
        <end position="284"/>
    </location>
</feature>
<dbReference type="PANTHER" id="PTHR47942">
    <property type="entry name" value="TETRATRICOPEPTIDE REPEAT (TPR)-LIKE SUPERFAMILY PROTEIN-RELATED"/>
    <property type="match status" value="1"/>
</dbReference>
<dbReference type="Proteomes" id="UP000006882">
    <property type="component" value="Chromosome G6"/>
</dbReference>
<evidence type="ECO:0008006" key="5">
    <source>
        <dbReference type="Google" id="ProtNLM"/>
    </source>
</evidence>
<feature type="repeat" description="PPR" evidence="2">
    <location>
        <begin position="145"/>
        <end position="179"/>
    </location>
</feature>
<reference evidence="3 4" key="1">
    <citation type="journal article" date="2013" name="Nat. Genet.">
        <title>The high-quality draft genome of peach (Prunus persica) identifies unique patterns of genetic diversity, domestication and genome evolution.</title>
        <authorList>
            <consortium name="International Peach Genome Initiative"/>
            <person name="Verde I."/>
            <person name="Abbott A.G."/>
            <person name="Scalabrin S."/>
            <person name="Jung S."/>
            <person name="Shu S."/>
            <person name="Marroni F."/>
            <person name="Zhebentyayeva T."/>
            <person name="Dettori M.T."/>
            <person name="Grimwood J."/>
            <person name="Cattonaro F."/>
            <person name="Zuccolo A."/>
            <person name="Rossini L."/>
            <person name="Jenkins J."/>
            <person name="Vendramin E."/>
            <person name="Meisel L.A."/>
            <person name="Decroocq V."/>
            <person name="Sosinski B."/>
            <person name="Prochnik S."/>
            <person name="Mitros T."/>
            <person name="Policriti A."/>
            <person name="Cipriani G."/>
            <person name="Dondini L."/>
            <person name="Ficklin S."/>
            <person name="Goodstein D.M."/>
            <person name="Xuan P."/>
            <person name="Del Fabbro C."/>
            <person name="Aramini V."/>
            <person name="Copetti D."/>
            <person name="Gonzalez S."/>
            <person name="Horner D.S."/>
            <person name="Falchi R."/>
            <person name="Lucas S."/>
            <person name="Mica E."/>
            <person name="Maldonado J."/>
            <person name="Lazzari B."/>
            <person name="Bielenberg D."/>
            <person name="Pirona R."/>
            <person name="Miculan M."/>
            <person name="Barakat A."/>
            <person name="Testolin R."/>
            <person name="Stella A."/>
            <person name="Tartarini S."/>
            <person name="Tonutti P."/>
            <person name="Arus P."/>
            <person name="Orellana A."/>
            <person name="Wells C."/>
            <person name="Main D."/>
            <person name="Vizzotto G."/>
            <person name="Silva H."/>
            <person name="Salamini F."/>
            <person name="Schmutz J."/>
            <person name="Morgante M."/>
            <person name="Rokhsar D.S."/>
        </authorList>
    </citation>
    <scope>NUCLEOTIDE SEQUENCE [LARGE SCALE GENOMIC DNA]</scope>
    <source>
        <strain evidence="4">cv. Nemared</strain>
    </source>
</reference>
<dbReference type="Gramene" id="ONI02395">
    <property type="protein sequence ID" value="ONI02395"/>
    <property type="gene ID" value="PRUPE_6G195600"/>
</dbReference>
<feature type="repeat" description="PPR" evidence="2">
    <location>
        <begin position="285"/>
        <end position="319"/>
    </location>
</feature>
<keyword evidence="4" id="KW-1185">Reference proteome</keyword>
<feature type="repeat" description="PPR" evidence="2">
    <location>
        <begin position="180"/>
        <end position="214"/>
    </location>
</feature>
<proteinExistence type="predicted"/>
<feature type="repeat" description="PPR" evidence="2">
    <location>
        <begin position="215"/>
        <end position="249"/>
    </location>
</feature>
<dbReference type="Pfam" id="PF13041">
    <property type="entry name" value="PPR_2"/>
    <property type="match status" value="4"/>
</dbReference>
<dbReference type="AlphaFoldDB" id="A0A251NVH7"/>
<gene>
    <name evidence="3" type="ORF">PRUPE_6G195600</name>
</gene>
<dbReference type="EMBL" id="CM007656">
    <property type="protein sequence ID" value="ONI02395.1"/>
    <property type="molecule type" value="Genomic_DNA"/>
</dbReference>
<protein>
    <recommendedName>
        <fullName evidence="5">Pentacotripeptide-repeat region of PRORP domain-containing protein</fullName>
    </recommendedName>
</protein>
<dbReference type="PROSITE" id="PS51375">
    <property type="entry name" value="PPR"/>
    <property type="match status" value="5"/>
</dbReference>
<dbReference type="InterPro" id="IPR051222">
    <property type="entry name" value="PPR/CCM1_RNA-binding"/>
</dbReference>
<organism evidence="3 4">
    <name type="scientific">Prunus persica</name>
    <name type="common">Peach</name>
    <name type="synonym">Amygdalus persica</name>
    <dbReference type="NCBI Taxonomy" id="3760"/>
    <lineage>
        <taxon>Eukaryota</taxon>
        <taxon>Viridiplantae</taxon>
        <taxon>Streptophyta</taxon>
        <taxon>Embryophyta</taxon>
        <taxon>Tracheophyta</taxon>
        <taxon>Spermatophyta</taxon>
        <taxon>Magnoliopsida</taxon>
        <taxon>eudicotyledons</taxon>
        <taxon>Gunneridae</taxon>
        <taxon>Pentapetalae</taxon>
        <taxon>rosids</taxon>
        <taxon>fabids</taxon>
        <taxon>Rosales</taxon>
        <taxon>Rosaceae</taxon>
        <taxon>Amygdaloideae</taxon>
        <taxon>Amygdaleae</taxon>
        <taxon>Prunus</taxon>
    </lineage>
</organism>
<evidence type="ECO:0000313" key="3">
    <source>
        <dbReference type="EMBL" id="ONI02395.1"/>
    </source>
</evidence>
<dbReference type="NCBIfam" id="TIGR00756">
    <property type="entry name" value="PPR"/>
    <property type="match status" value="6"/>
</dbReference>
<dbReference type="Pfam" id="PF01535">
    <property type="entry name" value="PPR"/>
    <property type="match status" value="1"/>
</dbReference>
<dbReference type="Gene3D" id="1.25.40.10">
    <property type="entry name" value="Tetratricopeptide repeat domain"/>
    <property type="match status" value="3"/>
</dbReference>
<accession>A0A251NVH7</accession>
<sequence>MRTPKRKNASMRPLPSVVRFNKILGQVAKLKHYSAVISFYNQMGVSRIGHDVCTLTILINSYCHLNQMGFSLSVLGKFFKLGLEPMSTFTTLINGFLLENRVVQAAELFNKMINAGNCQPDAVTYGTLVKGFCMKEMMSKGIAPDVITYTSLIHGVCKLGEWKEAKRFLNEMVSKSIFPDVRTYNVLVDTLCKEGMVLEADGVVEMMIQRGIEPDTVTYSSLMDGYCLRGEMSKARKVFKLMLSKGSMVDVICYSALINGYCKHKMMDEAMMLLREMTCKGLIPNIAIYNTLVDGYCKVGKLGDAQQLFSEMQACGQLPDVQTYAIYWMACVKTDKFLQQSNCLKRWKARRWMQIL</sequence>
<evidence type="ECO:0000256" key="1">
    <source>
        <dbReference type="ARBA" id="ARBA00022737"/>
    </source>
</evidence>
<dbReference type="PANTHER" id="PTHR47942:SF16">
    <property type="entry name" value="PENTATRICOPEPTIDE REPEAT DOMAIN CONTAINING PROTEIN-RELATED"/>
    <property type="match status" value="1"/>
</dbReference>